<dbReference type="GO" id="GO:0009847">
    <property type="term" value="P:spore germination"/>
    <property type="evidence" value="ECO:0007669"/>
    <property type="project" value="InterPro"/>
</dbReference>
<comment type="caution">
    <text evidence="11">The sequence shown here is derived from an EMBL/GenBank/DDBJ whole genome shotgun (WGS) entry which is preliminary data.</text>
</comment>
<evidence type="ECO:0000256" key="5">
    <source>
        <dbReference type="ARBA" id="ARBA00023136"/>
    </source>
</evidence>
<evidence type="ECO:0000256" key="8">
    <source>
        <dbReference type="SAM" id="MobiDB-lite"/>
    </source>
</evidence>
<evidence type="ECO:0000256" key="2">
    <source>
        <dbReference type="ARBA" id="ARBA00007886"/>
    </source>
</evidence>
<protein>
    <submittedName>
        <fullName evidence="11">Spore germination protein KC</fullName>
    </submittedName>
</protein>
<keyword evidence="4" id="KW-0732">Signal</keyword>
<dbReference type="GO" id="GO:0016020">
    <property type="term" value="C:membrane"/>
    <property type="evidence" value="ECO:0007669"/>
    <property type="project" value="UniProtKB-SubCell"/>
</dbReference>
<name>A0A4R1RGY8_HYDET</name>
<keyword evidence="3" id="KW-0309">Germination</keyword>
<feature type="domain" description="Spore germination GerAC-like C-terminal" evidence="9">
    <location>
        <begin position="248"/>
        <end position="414"/>
    </location>
</feature>
<evidence type="ECO:0000256" key="4">
    <source>
        <dbReference type="ARBA" id="ARBA00022729"/>
    </source>
</evidence>
<keyword evidence="5" id="KW-0472">Membrane</keyword>
<feature type="compositionally biased region" description="Basic and acidic residues" evidence="8">
    <location>
        <begin position="229"/>
        <end position="241"/>
    </location>
</feature>
<comment type="similarity">
    <text evidence="2">Belongs to the GerABKC lipoprotein family.</text>
</comment>
<dbReference type="Proteomes" id="UP000295008">
    <property type="component" value="Unassembled WGS sequence"/>
</dbReference>
<dbReference type="NCBIfam" id="TIGR02887">
    <property type="entry name" value="spore_ger_x_C"/>
    <property type="match status" value="1"/>
</dbReference>
<dbReference type="InterPro" id="IPR046953">
    <property type="entry name" value="Spore_GerAC-like_C"/>
</dbReference>
<evidence type="ECO:0000256" key="3">
    <source>
        <dbReference type="ARBA" id="ARBA00022544"/>
    </source>
</evidence>
<dbReference type="Gene3D" id="3.30.300.210">
    <property type="entry name" value="Nutrient germinant receptor protein C, domain 3"/>
    <property type="match status" value="1"/>
</dbReference>
<proteinExistence type="inferred from homology"/>
<feature type="domain" description="Spore germination protein N-terminal" evidence="10">
    <location>
        <begin position="27"/>
        <end position="203"/>
    </location>
</feature>
<feature type="compositionally biased region" description="Gly residues" evidence="8">
    <location>
        <begin position="214"/>
        <end position="227"/>
    </location>
</feature>
<dbReference type="PROSITE" id="PS51257">
    <property type="entry name" value="PROKAR_LIPOPROTEIN"/>
    <property type="match status" value="1"/>
</dbReference>
<dbReference type="InterPro" id="IPR038501">
    <property type="entry name" value="Spore_GerAC_C_sf"/>
</dbReference>
<evidence type="ECO:0000256" key="6">
    <source>
        <dbReference type="ARBA" id="ARBA00023139"/>
    </source>
</evidence>
<organism evidence="11 12">
    <name type="scientific">Hydrogenispora ethanolica</name>
    <dbReference type="NCBI Taxonomy" id="1082276"/>
    <lineage>
        <taxon>Bacteria</taxon>
        <taxon>Bacillati</taxon>
        <taxon>Bacillota</taxon>
        <taxon>Hydrogenispora</taxon>
    </lineage>
</organism>
<keyword evidence="7" id="KW-0449">Lipoprotein</keyword>
<dbReference type="RefSeq" id="WP_132014981.1">
    <property type="nucleotide sequence ID" value="NZ_SLUN01000017.1"/>
</dbReference>
<reference evidence="11 12" key="1">
    <citation type="submission" date="2019-03" db="EMBL/GenBank/DDBJ databases">
        <title>Genomic Encyclopedia of Type Strains, Phase IV (KMG-IV): sequencing the most valuable type-strain genomes for metagenomic binning, comparative biology and taxonomic classification.</title>
        <authorList>
            <person name="Goeker M."/>
        </authorList>
    </citation>
    <scope>NUCLEOTIDE SEQUENCE [LARGE SCALE GENOMIC DNA]</scope>
    <source>
        <strain evidence="11 12">LX-B</strain>
    </source>
</reference>
<comment type="subcellular location">
    <subcellularLocation>
        <location evidence="1">Membrane</location>
        <topology evidence="1">Lipid-anchor</topology>
    </subcellularLocation>
</comment>
<dbReference type="PANTHER" id="PTHR35789:SF1">
    <property type="entry name" value="SPORE GERMINATION PROTEIN B3"/>
    <property type="match status" value="1"/>
</dbReference>
<keyword evidence="6" id="KW-0564">Palmitate</keyword>
<keyword evidence="12" id="KW-1185">Reference proteome</keyword>
<evidence type="ECO:0000259" key="9">
    <source>
        <dbReference type="Pfam" id="PF05504"/>
    </source>
</evidence>
<dbReference type="Pfam" id="PF05504">
    <property type="entry name" value="Spore_GerAC"/>
    <property type="match status" value="1"/>
</dbReference>
<accession>A0A4R1RGY8</accession>
<evidence type="ECO:0000259" key="10">
    <source>
        <dbReference type="Pfam" id="PF25198"/>
    </source>
</evidence>
<evidence type="ECO:0000256" key="7">
    <source>
        <dbReference type="ARBA" id="ARBA00023288"/>
    </source>
</evidence>
<dbReference type="InterPro" id="IPR057336">
    <property type="entry name" value="GerAC_N"/>
</dbReference>
<feature type="region of interest" description="Disordered" evidence="8">
    <location>
        <begin position="209"/>
        <end position="241"/>
    </location>
</feature>
<dbReference type="InterPro" id="IPR008844">
    <property type="entry name" value="Spore_GerAC-like"/>
</dbReference>
<dbReference type="AlphaFoldDB" id="A0A4R1RGY8"/>
<evidence type="ECO:0000313" key="11">
    <source>
        <dbReference type="EMBL" id="TCL65305.1"/>
    </source>
</evidence>
<sequence>MRPRRILISVLATVLAVMPLLLSGCWDRQELESLGLIQALGLDPSSDGRGVSVTTLLAIPSQTKSGGGGGGGEGPGTFIITMEAPSIYEAFNKINTTVNREITLLQNSVIIIGDALARQGLLPWIDNLIRFREMRRTVNILIARGKAADLMQVQPKLEKNAGEYFQDLIGLSKSNGMFPITTLNDFMYRYEAYAQDNYAPYLAKYQRQPAESGAGQGSGGGQGGGSGPKQEETPKPPTEEAKDIRCIGTAVFHADKMVGALDNYESQMLLLLTNHFREAFLTIEDPIRPNFYIVFRLIASNPTQIRYQPSGGQQRFRVQCRLEADLVSIQSGIDYTAPDKEALLGKKIAAELTRRIRRVITKAQKEYHSDIFGFGNKVRMTTATSQEWDRFDWPAKFPDAEIRVGVKVAIRRVGVQFQPPQRR</sequence>
<dbReference type="EMBL" id="SLUN01000017">
    <property type="protein sequence ID" value="TCL65305.1"/>
    <property type="molecule type" value="Genomic_DNA"/>
</dbReference>
<evidence type="ECO:0000313" key="12">
    <source>
        <dbReference type="Proteomes" id="UP000295008"/>
    </source>
</evidence>
<evidence type="ECO:0000256" key="1">
    <source>
        <dbReference type="ARBA" id="ARBA00004635"/>
    </source>
</evidence>
<dbReference type="PANTHER" id="PTHR35789">
    <property type="entry name" value="SPORE GERMINATION PROTEIN B3"/>
    <property type="match status" value="1"/>
</dbReference>
<gene>
    <name evidence="11" type="ORF">EDC14_101753</name>
</gene>
<dbReference type="Pfam" id="PF25198">
    <property type="entry name" value="Spore_GerAC_N"/>
    <property type="match status" value="1"/>
</dbReference>
<dbReference type="OrthoDB" id="9816067at2"/>